<evidence type="ECO:0000259" key="2">
    <source>
        <dbReference type="Pfam" id="PF03107"/>
    </source>
</evidence>
<dbReference type="InterPro" id="IPR053192">
    <property type="entry name" value="Vacuole_Formation_Reg"/>
</dbReference>
<evidence type="ECO:0000313" key="3">
    <source>
        <dbReference type="EMBL" id="PWA60957.1"/>
    </source>
</evidence>
<dbReference type="AlphaFoldDB" id="A0A2U1MI72"/>
<dbReference type="Proteomes" id="UP000245207">
    <property type="component" value="Unassembled WGS sequence"/>
</dbReference>
<dbReference type="STRING" id="35608.A0A2U1MI72"/>
<evidence type="ECO:0000256" key="1">
    <source>
        <dbReference type="ARBA" id="ARBA00022737"/>
    </source>
</evidence>
<dbReference type="InterPro" id="IPR004146">
    <property type="entry name" value="DC1"/>
</dbReference>
<dbReference type="PANTHER" id="PTHR32410">
    <property type="entry name" value="CYSTEINE/HISTIDINE-RICH C1 DOMAIN FAMILY PROTEIN"/>
    <property type="match status" value="1"/>
</dbReference>
<dbReference type="Gene3D" id="3.30.60.20">
    <property type="match status" value="1"/>
</dbReference>
<dbReference type="PANTHER" id="PTHR32410:SF216">
    <property type="entry name" value="PHORBOL-ESTER_DAG-TYPE DOMAIN-CONTAINING PROTEIN"/>
    <property type="match status" value="1"/>
</dbReference>
<dbReference type="OrthoDB" id="1841377at2759"/>
<comment type="caution">
    <text evidence="3">The sequence shown here is derived from an EMBL/GenBank/DDBJ whole genome shotgun (WGS) entry which is preliminary data.</text>
</comment>
<sequence length="327" mass="37868">MESINHFAHNNHPLKLINWEKIQLPGNIGITKDGFAYCFGGVFNACSNCCLLEFARKAEADAIKEEAATKLQHEGHPEHNLTLQLRYAAFLCDACKTEEKGLFYQCDCCDFWIHKTCASLSPTIDLPHHHPNHPLVLVYSLPEKFYRYPYYCKFCNKYIRRDDWLYHCGSCRYFTHIKCALNAQQQSSNPRDDAASEDVSSLLHFPMPEAFRDPLKLLHIKNLDLYDKETTEINHWSHPNHQLILNVEEFQGDSMMQNINSGDPIKVLQRTSNSVDVPPVKNHPEDFYCDICEEEMNPNFPLMNNNNYIDPENWGLGITLKWVQNSV</sequence>
<dbReference type="Pfam" id="PF03107">
    <property type="entry name" value="C1_2"/>
    <property type="match status" value="2"/>
</dbReference>
<reference evidence="3 4" key="1">
    <citation type="journal article" date="2018" name="Mol. Plant">
        <title>The genome of Artemisia annua provides insight into the evolution of Asteraceae family and artemisinin biosynthesis.</title>
        <authorList>
            <person name="Shen Q."/>
            <person name="Zhang L."/>
            <person name="Liao Z."/>
            <person name="Wang S."/>
            <person name="Yan T."/>
            <person name="Shi P."/>
            <person name="Liu M."/>
            <person name="Fu X."/>
            <person name="Pan Q."/>
            <person name="Wang Y."/>
            <person name="Lv Z."/>
            <person name="Lu X."/>
            <person name="Zhang F."/>
            <person name="Jiang W."/>
            <person name="Ma Y."/>
            <person name="Chen M."/>
            <person name="Hao X."/>
            <person name="Li L."/>
            <person name="Tang Y."/>
            <person name="Lv G."/>
            <person name="Zhou Y."/>
            <person name="Sun X."/>
            <person name="Brodelius P.E."/>
            <person name="Rose J.K.C."/>
            <person name="Tang K."/>
        </authorList>
    </citation>
    <scope>NUCLEOTIDE SEQUENCE [LARGE SCALE GENOMIC DNA]</scope>
    <source>
        <strain evidence="4">cv. Huhao1</strain>
        <tissue evidence="3">Leaf</tissue>
    </source>
</reference>
<dbReference type="InterPro" id="IPR046349">
    <property type="entry name" value="C1-like_sf"/>
</dbReference>
<dbReference type="SUPFAM" id="SSF57889">
    <property type="entry name" value="Cysteine-rich domain"/>
    <property type="match status" value="2"/>
</dbReference>
<organism evidence="3 4">
    <name type="scientific">Artemisia annua</name>
    <name type="common">Sweet wormwood</name>
    <dbReference type="NCBI Taxonomy" id="35608"/>
    <lineage>
        <taxon>Eukaryota</taxon>
        <taxon>Viridiplantae</taxon>
        <taxon>Streptophyta</taxon>
        <taxon>Embryophyta</taxon>
        <taxon>Tracheophyta</taxon>
        <taxon>Spermatophyta</taxon>
        <taxon>Magnoliopsida</taxon>
        <taxon>eudicotyledons</taxon>
        <taxon>Gunneridae</taxon>
        <taxon>Pentapetalae</taxon>
        <taxon>asterids</taxon>
        <taxon>campanulids</taxon>
        <taxon>Asterales</taxon>
        <taxon>Asteraceae</taxon>
        <taxon>Asteroideae</taxon>
        <taxon>Anthemideae</taxon>
        <taxon>Artemisiinae</taxon>
        <taxon>Artemisia</taxon>
    </lineage>
</organism>
<proteinExistence type="predicted"/>
<protein>
    <recommendedName>
        <fullName evidence="2">DC1 domain-containing protein</fullName>
    </recommendedName>
</protein>
<feature type="domain" description="DC1" evidence="2">
    <location>
        <begin position="75"/>
        <end position="118"/>
    </location>
</feature>
<gene>
    <name evidence="3" type="ORF">CTI12_AA377830</name>
</gene>
<accession>A0A2U1MI72</accession>
<dbReference type="EMBL" id="PKPP01005218">
    <property type="protein sequence ID" value="PWA60957.1"/>
    <property type="molecule type" value="Genomic_DNA"/>
</dbReference>
<keyword evidence="1" id="KW-0677">Repeat</keyword>
<keyword evidence="4" id="KW-1185">Reference proteome</keyword>
<evidence type="ECO:0000313" key="4">
    <source>
        <dbReference type="Proteomes" id="UP000245207"/>
    </source>
</evidence>
<name>A0A2U1MI72_ARTAN</name>
<feature type="domain" description="DC1" evidence="2">
    <location>
        <begin position="129"/>
        <end position="180"/>
    </location>
</feature>